<evidence type="ECO:0000256" key="2">
    <source>
        <dbReference type="RuleBase" id="RU362080"/>
    </source>
</evidence>
<dbReference type="Gene3D" id="3.40.1620.10">
    <property type="entry name" value="YefM-like domain"/>
    <property type="match status" value="1"/>
</dbReference>
<dbReference type="InterPro" id="IPR051405">
    <property type="entry name" value="phD/YefM_antitoxin"/>
</dbReference>
<comment type="similarity">
    <text evidence="1 2">Belongs to the phD/YefM antitoxin family.</text>
</comment>
<dbReference type="RefSeq" id="WP_148420989.1">
    <property type="nucleotide sequence ID" value="NZ_CABIWE010000003.1"/>
</dbReference>
<name>A0AAW5LZ25_LACJH</name>
<comment type="function">
    <text evidence="2">Antitoxin component of a type II toxin-antitoxin (TA) system.</text>
</comment>
<organism evidence="3 4">
    <name type="scientific">Lactobacillus johnsonii</name>
    <dbReference type="NCBI Taxonomy" id="33959"/>
    <lineage>
        <taxon>Bacteria</taxon>
        <taxon>Bacillati</taxon>
        <taxon>Bacillota</taxon>
        <taxon>Bacilli</taxon>
        <taxon>Lactobacillales</taxon>
        <taxon>Lactobacillaceae</taxon>
        <taxon>Lactobacillus</taxon>
    </lineage>
</organism>
<proteinExistence type="inferred from homology"/>
<dbReference type="InterPro" id="IPR006442">
    <property type="entry name" value="Antitoxin_Phd/YefM"/>
</dbReference>
<gene>
    <name evidence="3" type="ORF">NSA17_01885</name>
</gene>
<sequence length="93" mass="10710">MKVITYSNFRKKIKDYFKQVNETGEPLLVANKSSDENIVILSKDEYDSLIETLEIQSNPSLMNKINAGRQEVENGNIEKIGTLDDLDNWMEEL</sequence>
<reference evidence="3" key="1">
    <citation type="submission" date="2022-07" db="EMBL/GenBank/DDBJ databases">
        <title>Enhanced cultured diversity of the mouse gut microbiota enables custom-made synthetic communities.</title>
        <authorList>
            <person name="Afrizal A."/>
        </authorList>
    </citation>
    <scope>NUCLEOTIDE SEQUENCE</scope>
    <source>
        <strain evidence="3">DSM 100219</strain>
    </source>
</reference>
<dbReference type="PANTHER" id="PTHR33713">
    <property type="entry name" value="ANTITOXIN YAFN-RELATED"/>
    <property type="match status" value="1"/>
</dbReference>
<dbReference type="PANTHER" id="PTHR33713:SF6">
    <property type="entry name" value="ANTITOXIN YEFM"/>
    <property type="match status" value="1"/>
</dbReference>
<evidence type="ECO:0000313" key="4">
    <source>
        <dbReference type="Proteomes" id="UP001206357"/>
    </source>
</evidence>
<dbReference type="AlphaFoldDB" id="A0AAW5LZ25"/>
<evidence type="ECO:0000256" key="1">
    <source>
        <dbReference type="ARBA" id="ARBA00009981"/>
    </source>
</evidence>
<dbReference type="InterPro" id="IPR036165">
    <property type="entry name" value="YefM-like_sf"/>
</dbReference>
<dbReference type="Pfam" id="PF02604">
    <property type="entry name" value="PhdYeFM_antitox"/>
    <property type="match status" value="1"/>
</dbReference>
<dbReference type="NCBIfam" id="TIGR01552">
    <property type="entry name" value="phd_fam"/>
    <property type="match status" value="1"/>
</dbReference>
<dbReference type="EMBL" id="JANKAU010000001">
    <property type="protein sequence ID" value="MCR1914171.1"/>
    <property type="molecule type" value="Genomic_DNA"/>
</dbReference>
<accession>A0AAW5LZ25</accession>
<evidence type="ECO:0000313" key="3">
    <source>
        <dbReference type="EMBL" id="MCR1914171.1"/>
    </source>
</evidence>
<protein>
    <recommendedName>
        <fullName evidence="2">Antitoxin</fullName>
    </recommendedName>
</protein>
<comment type="caution">
    <text evidence="3">The sequence shown here is derived from an EMBL/GenBank/DDBJ whole genome shotgun (WGS) entry which is preliminary data.</text>
</comment>
<dbReference type="Proteomes" id="UP001206357">
    <property type="component" value="Unassembled WGS sequence"/>
</dbReference>
<dbReference type="SUPFAM" id="SSF143120">
    <property type="entry name" value="YefM-like"/>
    <property type="match status" value="1"/>
</dbReference>